<dbReference type="Gene3D" id="3.10.620.30">
    <property type="match status" value="1"/>
</dbReference>
<organism evidence="4 5">
    <name type="scientific">Flavonifractor plautii</name>
    <name type="common">Fusobacterium plautii</name>
    <dbReference type="NCBI Taxonomy" id="292800"/>
    <lineage>
        <taxon>Bacteria</taxon>
        <taxon>Bacillati</taxon>
        <taxon>Bacillota</taxon>
        <taxon>Clostridia</taxon>
        <taxon>Eubacteriales</taxon>
        <taxon>Oscillospiraceae</taxon>
        <taxon>Flavonifractor</taxon>
    </lineage>
</organism>
<dbReference type="InterPro" id="IPR052557">
    <property type="entry name" value="CAP/Cytokinesis_protein"/>
</dbReference>
<evidence type="ECO:0000256" key="2">
    <source>
        <dbReference type="SAM" id="SignalP"/>
    </source>
</evidence>
<dbReference type="PANTHER" id="PTHR46333:SF2">
    <property type="entry name" value="CYTOKINESIS PROTEIN 3"/>
    <property type="match status" value="1"/>
</dbReference>
<evidence type="ECO:0000313" key="4">
    <source>
        <dbReference type="EMBL" id="MSB19962.1"/>
    </source>
</evidence>
<proteinExistence type="predicted"/>
<dbReference type="SUPFAM" id="SSF54001">
    <property type="entry name" value="Cysteine proteinases"/>
    <property type="match status" value="1"/>
</dbReference>
<feature type="domain" description="Transglutaminase-like" evidence="3">
    <location>
        <begin position="316"/>
        <end position="373"/>
    </location>
</feature>
<feature type="compositionally biased region" description="Polar residues" evidence="1">
    <location>
        <begin position="185"/>
        <end position="201"/>
    </location>
</feature>
<evidence type="ECO:0000259" key="3">
    <source>
        <dbReference type="SMART" id="SM00460"/>
    </source>
</evidence>
<dbReference type="InterPro" id="IPR002931">
    <property type="entry name" value="Transglutaminase-like"/>
</dbReference>
<reference evidence="4 5" key="1">
    <citation type="journal article" date="2019" name="Nat. Med.">
        <title>A library of human gut bacterial isolates paired with longitudinal multiomics data enables mechanistic microbiome research.</title>
        <authorList>
            <person name="Poyet M."/>
            <person name="Groussin M."/>
            <person name="Gibbons S.M."/>
            <person name="Avila-Pacheco J."/>
            <person name="Jiang X."/>
            <person name="Kearney S.M."/>
            <person name="Perrotta A.R."/>
            <person name="Berdy B."/>
            <person name="Zhao S."/>
            <person name="Lieberman T.D."/>
            <person name="Swanson P.K."/>
            <person name="Smith M."/>
            <person name="Roesemann S."/>
            <person name="Alexander J.E."/>
            <person name="Rich S.A."/>
            <person name="Livny J."/>
            <person name="Vlamakis H."/>
            <person name="Clish C."/>
            <person name="Bullock K."/>
            <person name="Deik A."/>
            <person name="Scott J."/>
            <person name="Pierce K.A."/>
            <person name="Xavier R.J."/>
            <person name="Alm E.J."/>
        </authorList>
    </citation>
    <scope>NUCLEOTIDE SEQUENCE [LARGE SCALE GENOMIC DNA]</scope>
    <source>
        <strain evidence="4 5">BIOML-A2</strain>
    </source>
</reference>
<dbReference type="EMBL" id="WKPR01000009">
    <property type="protein sequence ID" value="MSB19962.1"/>
    <property type="molecule type" value="Genomic_DNA"/>
</dbReference>
<dbReference type="Pfam" id="PF01841">
    <property type="entry name" value="Transglut_core"/>
    <property type="match status" value="1"/>
</dbReference>
<dbReference type="PANTHER" id="PTHR46333">
    <property type="entry name" value="CYTOKINESIS PROTEIN 3"/>
    <property type="match status" value="1"/>
</dbReference>
<gene>
    <name evidence="4" type="ORF">GKE97_10590</name>
</gene>
<comment type="caution">
    <text evidence="4">The sequence shown here is derived from an EMBL/GenBank/DDBJ whole genome shotgun (WGS) entry which is preliminary data.</text>
</comment>
<dbReference type="Proteomes" id="UP000434475">
    <property type="component" value="Unassembled WGS sequence"/>
</dbReference>
<dbReference type="AlphaFoldDB" id="A0A6I2R9J8"/>
<evidence type="ECO:0000313" key="5">
    <source>
        <dbReference type="Proteomes" id="UP000434475"/>
    </source>
</evidence>
<accession>A0A6I2R9J8</accession>
<name>A0A6I2R9J8_FLAPL</name>
<evidence type="ECO:0000256" key="1">
    <source>
        <dbReference type="SAM" id="MobiDB-lite"/>
    </source>
</evidence>
<feature type="chain" id="PRO_5038578057" evidence="2">
    <location>
        <begin position="22"/>
        <end position="427"/>
    </location>
</feature>
<feature type="region of interest" description="Disordered" evidence="1">
    <location>
        <begin position="178"/>
        <end position="225"/>
    </location>
</feature>
<dbReference type="RefSeq" id="WP_108981795.1">
    <property type="nucleotide sequence ID" value="NZ_JAQLWY010000020.1"/>
</dbReference>
<protein>
    <submittedName>
        <fullName evidence="4">DUF4358 domain-containing protein</fullName>
    </submittedName>
</protein>
<feature type="signal peptide" evidence="2">
    <location>
        <begin position="1"/>
        <end position="21"/>
    </location>
</feature>
<dbReference type="InterPro" id="IPR025648">
    <property type="entry name" value="DUF4358"/>
</dbReference>
<keyword evidence="2" id="KW-0732">Signal</keyword>
<dbReference type="InterPro" id="IPR038765">
    <property type="entry name" value="Papain-like_cys_pep_sf"/>
</dbReference>
<dbReference type="Pfam" id="PF14270">
    <property type="entry name" value="DUF4358"/>
    <property type="match status" value="1"/>
</dbReference>
<dbReference type="SMART" id="SM00460">
    <property type="entry name" value="TGc"/>
    <property type="match status" value="1"/>
</dbReference>
<dbReference type="PROSITE" id="PS51257">
    <property type="entry name" value="PROKAR_LIPOPROTEIN"/>
    <property type="match status" value="1"/>
</dbReference>
<sequence length="427" mass="46645">MRYIKPLVCLTACLYLLTSCGGDPEPIETDLSPAQMAAAIINSQDYEQDFIFATPGQDIYELLISASYAVPDGYITDGAICYLDGVEASEIAVLSVDNEDHMAEVQACLSEYLLGRAASFTGYAPKQAAMAEAGVVESIGNYAVMLICEDPTGARDAFLDCFDPETQQNTDYTFASVEHPKPLKNPQNNSNAADPTFTSTPVPGGNPEPAVQPEPEKSVIPSEPTAPVPGDGQYSIDAILSSYQSGDTSSLSEKDLAIFDKARAVISQTIEPDMAKWEKALAIHDWMTQNLEYDPDGLSNDPNAKVDPDSSIPYGSLVNGKAICEGYSTTYDLFMKLLGIDCVVVKGEANNKYHNWNKVKLDDDNWYCVDVTWDDPIDAGPMNYYFCVSDSFFRNAGRTWEEPTPPTVDFGDYSRVNILQMLAERSA</sequence>
<dbReference type="GO" id="GO:0005737">
    <property type="term" value="C:cytoplasm"/>
    <property type="evidence" value="ECO:0007669"/>
    <property type="project" value="TreeGrafter"/>
</dbReference>